<dbReference type="AlphaFoldDB" id="A0A081NG74"/>
<name>A0A081NG74_9GAMM</name>
<comment type="caution">
    <text evidence="3">The sequence shown here is derived from an EMBL/GenBank/DDBJ whole genome shotgun (WGS) entry which is preliminary data.</text>
</comment>
<evidence type="ECO:0000313" key="4">
    <source>
        <dbReference type="Proteomes" id="UP000028073"/>
    </source>
</evidence>
<gene>
    <name evidence="3" type="ORF">GZ78_16870</name>
</gene>
<evidence type="ECO:0008006" key="5">
    <source>
        <dbReference type="Google" id="ProtNLM"/>
    </source>
</evidence>
<evidence type="ECO:0000313" key="3">
    <source>
        <dbReference type="EMBL" id="KEQ17447.1"/>
    </source>
</evidence>
<accession>A0A081NG74</accession>
<reference evidence="3 4" key="1">
    <citation type="submission" date="2014-06" db="EMBL/GenBank/DDBJ databases">
        <title>Whole Genome Sequences of Three Symbiotic Endozoicomonas Bacteria.</title>
        <authorList>
            <person name="Neave M.J."/>
            <person name="Apprill A."/>
            <person name="Voolstra C.R."/>
        </authorList>
    </citation>
    <scope>NUCLEOTIDE SEQUENCE [LARGE SCALE GENOMIC DNA]</scope>
    <source>
        <strain evidence="3 4">DSM 25634</strain>
    </source>
</reference>
<dbReference type="EMBL" id="JOKH01000003">
    <property type="protein sequence ID" value="KEQ17447.1"/>
    <property type="molecule type" value="Genomic_DNA"/>
</dbReference>
<dbReference type="eggNOG" id="COG2828">
    <property type="taxonomic scope" value="Bacteria"/>
</dbReference>
<dbReference type="Gene3D" id="3.10.310.10">
    <property type="entry name" value="Diaminopimelate Epimerase, Chain A, domain 1"/>
    <property type="match status" value="2"/>
</dbReference>
<proteinExistence type="inferred from homology"/>
<dbReference type="STRING" id="1137799.GZ78_16870"/>
<dbReference type="Proteomes" id="UP000028073">
    <property type="component" value="Unassembled WGS sequence"/>
</dbReference>
<dbReference type="Pfam" id="PF04303">
    <property type="entry name" value="PrpF"/>
    <property type="match status" value="1"/>
</dbReference>
<comment type="similarity">
    <text evidence="1">Belongs to the PrpF family.</text>
</comment>
<evidence type="ECO:0000256" key="1">
    <source>
        <dbReference type="ARBA" id="ARBA00007673"/>
    </source>
</evidence>
<sequence length="376" mass="40276">MSGQQIAIPCVYMRGGTSKAVYLMGKDLPPPGEKRNNILMRIMGSPDLTEIDGMGGAQIVTSKLAVIDPPSRPDADVDYTFGQAEIDHPHIDYDANCGNISSAVGPFAIDSGLVKVKEPVTRVRIHNTNTGKVFIADVPVVNGEVAIQGDFSIAGVPGTGARIDLDYSGTSGAVTGKCLPTGNATDTLTLESGKTIEVTVFDAGNLGIFAKAEDLGVTCHESKQELDENQLVLDSVREIRGKAAQMIGMCDRWQDIDKVSPLLPLVILAKEPESKNEDLRIRMFLLNKCHPALAGTGSVCTSSSGAVPGTIVNQLATIASPEEYTLRIMHPQGIMPLHVASRSVSGQLWPEFLKIQYGRTARKIMSGQVYIPNVEY</sequence>
<dbReference type="PANTHER" id="PTHR43709">
    <property type="entry name" value="ACONITATE ISOMERASE-RELATED"/>
    <property type="match status" value="1"/>
</dbReference>
<dbReference type="OrthoDB" id="9779763at2"/>
<keyword evidence="2" id="KW-0413">Isomerase</keyword>
<dbReference type="InterPro" id="IPR007400">
    <property type="entry name" value="PrpF-like"/>
</dbReference>
<keyword evidence="4" id="KW-1185">Reference proteome</keyword>
<organism evidence="3 4">
    <name type="scientific">Endozoicomonas numazuensis</name>
    <dbReference type="NCBI Taxonomy" id="1137799"/>
    <lineage>
        <taxon>Bacteria</taxon>
        <taxon>Pseudomonadati</taxon>
        <taxon>Pseudomonadota</taxon>
        <taxon>Gammaproteobacteria</taxon>
        <taxon>Oceanospirillales</taxon>
        <taxon>Endozoicomonadaceae</taxon>
        <taxon>Endozoicomonas</taxon>
    </lineage>
</organism>
<dbReference type="RefSeq" id="WP_034837717.1">
    <property type="nucleotide sequence ID" value="NZ_JOKH01000003.1"/>
</dbReference>
<dbReference type="PANTHER" id="PTHR43709:SF2">
    <property type="entry name" value="DUF453 DOMAIN PROTEIN (AFU_ORTHOLOGUE AFUA_6G00360)"/>
    <property type="match status" value="1"/>
</dbReference>
<evidence type="ECO:0000256" key="2">
    <source>
        <dbReference type="ARBA" id="ARBA00023235"/>
    </source>
</evidence>
<protein>
    <recommendedName>
        <fullName evidence="5">3-methylitaconate isomerase</fullName>
    </recommendedName>
</protein>
<dbReference type="GO" id="GO:0016853">
    <property type="term" value="F:isomerase activity"/>
    <property type="evidence" value="ECO:0007669"/>
    <property type="project" value="UniProtKB-KW"/>
</dbReference>
<dbReference type="SUPFAM" id="SSF54506">
    <property type="entry name" value="Diaminopimelate epimerase-like"/>
    <property type="match status" value="2"/>
</dbReference>